<feature type="binding site" evidence="1">
    <location>
        <position position="228"/>
    </location>
    <ligand>
        <name>Mg(2+)</name>
        <dbReference type="ChEBI" id="CHEBI:18420"/>
        <label>1</label>
    </ligand>
</feature>
<dbReference type="GO" id="GO:0046872">
    <property type="term" value="F:metal ion binding"/>
    <property type="evidence" value="ECO:0007669"/>
    <property type="project" value="UniProtKB-KW"/>
</dbReference>
<dbReference type="KEGG" id="pin:Ping_1906"/>
<dbReference type="OrthoDB" id="9798107at2"/>
<organism evidence="2 3">
    <name type="scientific">Psychromonas ingrahamii (strain DSM 17664 / CCUG 51855 / 37)</name>
    <dbReference type="NCBI Taxonomy" id="357804"/>
    <lineage>
        <taxon>Bacteria</taxon>
        <taxon>Pseudomonadati</taxon>
        <taxon>Pseudomonadota</taxon>
        <taxon>Gammaproteobacteria</taxon>
        <taxon>Alteromonadales</taxon>
        <taxon>Psychromonadaceae</taxon>
        <taxon>Psychromonas</taxon>
    </lineage>
</organism>
<feature type="binding site" evidence="1">
    <location>
        <position position="230"/>
    </location>
    <ligand>
        <name>Mg(2+)</name>
        <dbReference type="ChEBI" id="CHEBI:18420"/>
        <label>1</label>
    </ligand>
</feature>
<keyword evidence="1" id="KW-0479">Metal-binding</keyword>
<evidence type="ECO:0000313" key="3">
    <source>
        <dbReference type="Proteomes" id="UP000000639"/>
    </source>
</evidence>
<dbReference type="InterPro" id="IPR036705">
    <property type="entry name" value="Ribosyl_crysJ1_sf"/>
</dbReference>
<protein>
    <submittedName>
        <fullName evidence="2">ADP-ribosylation/Crystallin J1</fullName>
    </submittedName>
</protein>
<sequence>MLLVIAMADAYGAGFEFTENEYIKENHCLTKYHQICLDKKSTGCYTDDTQMSIAIAELMVNESGPWNANLVAEYFLKAFKRDPRQSYSEEFYNFLLNTETSNEFIENIYADSIRNGSAMRSVPLGLIKDKTEMLEKARIQASVTHDSYEGIVASQAVALAVYYFVNQLGKKEGLFDYVCQQTNEIFQRDKTSRTECNAIETIDAVLTVLSQSDSLTEVLDKSVNLGGDTDSVACIACGIAFFSDEYVKNLPDFLERDIENGPYGKDYLIKLSENLSSL</sequence>
<keyword evidence="3" id="KW-1185">Reference proteome</keyword>
<dbReference type="STRING" id="357804.Ping_1906"/>
<gene>
    <name evidence="2" type="ordered locus">Ping_1906</name>
</gene>
<dbReference type="PANTHER" id="PTHR16222:SF12">
    <property type="entry name" value="ADP-RIBOSYLGLYCOHYDROLASE-RELATED"/>
    <property type="match status" value="1"/>
</dbReference>
<dbReference type="HOGENOM" id="CLU_993108_0_0_6"/>
<reference evidence="2 3" key="1">
    <citation type="submission" date="2007-01" db="EMBL/GenBank/DDBJ databases">
        <title>Complete sequence of Psychromonas ingrahamii 37.</title>
        <authorList>
            <consortium name="US DOE Joint Genome Institute"/>
            <person name="Copeland A."/>
            <person name="Lucas S."/>
            <person name="Lapidus A."/>
            <person name="Barry K."/>
            <person name="Detter J.C."/>
            <person name="Glavina del Rio T."/>
            <person name="Hammon N."/>
            <person name="Israni S."/>
            <person name="Dalin E."/>
            <person name="Tice H."/>
            <person name="Pitluck S."/>
            <person name="Thompson L.S."/>
            <person name="Brettin T."/>
            <person name="Bruce D."/>
            <person name="Han C."/>
            <person name="Tapia R."/>
            <person name="Schmutz J."/>
            <person name="Larimer F."/>
            <person name="Land M."/>
            <person name="Hauser L."/>
            <person name="Kyrpides N."/>
            <person name="Ivanova N."/>
            <person name="Staley J."/>
            <person name="Richardson P."/>
        </authorList>
    </citation>
    <scope>NUCLEOTIDE SEQUENCE [LARGE SCALE GENOMIC DNA]</scope>
    <source>
        <strain evidence="2 3">37</strain>
    </source>
</reference>
<evidence type="ECO:0000313" key="2">
    <source>
        <dbReference type="EMBL" id="ABM03681.1"/>
    </source>
</evidence>
<accession>A1SW16</accession>
<dbReference type="EMBL" id="CP000510">
    <property type="protein sequence ID" value="ABM03681.1"/>
    <property type="molecule type" value="Genomic_DNA"/>
</dbReference>
<dbReference type="PANTHER" id="PTHR16222">
    <property type="entry name" value="ADP-RIBOSYLGLYCOHYDROLASE"/>
    <property type="match status" value="1"/>
</dbReference>
<dbReference type="SUPFAM" id="SSF101478">
    <property type="entry name" value="ADP-ribosylglycohydrolase"/>
    <property type="match status" value="1"/>
</dbReference>
<dbReference type="RefSeq" id="WP_011770241.1">
    <property type="nucleotide sequence ID" value="NC_008709.1"/>
</dbReference>
<dbReference type="Gene3D" id="1.10.4080.10">
    <property type="entry name" value="ADP-ribosylation/Crystallin J1"/>
    <property type="match status" value="1"/>
</dbReference>
<comment type="cofactor">
    <cofactor evidence="1">
        <name>Mg(2+)</name>
        <dbReference type="ChEBI" id="CHEBI:18420"/>
    </cofactor>
    <text evidence="1">Binds 2 magnesium ions per subunit.</text>
</comment>
<feature type="binding site" evidence="1">
    <location>
        <position position="46"/>
    </location>
    <ligand>
        <name>Mg(2+)</name>
        <dbReference type="ChEBI" id="CHEBI:18420"/>
        <label>1</label>
    </ligand>
</feature>
<dbReference type="InterPro" id="IPR005502">
    <property type="entry name" value="Ribosyl_crysJ1"/>
</dbReference>
<dbReference type="InterPro" id="IPR050792">
    <property type="entry name" value="ADP-ribosylglycohydrolase"/>
</dbReference>
<feature type="binding site" evidence="1">
    <location>
        <position position="48"/>
    </location>
    <ligand>
        <name>Mg(2+)</name>
        <dbReference type="ChEBI" id="CHEBI:18420"/>
        <label>1</label>
    </ligand>
</feature>
<feature type="binding site" evidence="1">
    <location>
        <position position="47"/>
    </location>
    <ligand>
        <name>Mg(2+)</name>
        <dbReference type="ChEBI" id="CHEBI:18420"/>
        <label>1</label>
    </ligand>
</feature>
<dbReference type="Proteomes" id="UP000000639">
    <property type="component" value="Chromosome"/>
</dbReference>
<feature type="binding site" evidence="1">
    <location>
        <position position="231"/>
    </location>
    <ligand>
        <name>Mg(2+)</name>
        <dbReference type="ChEBI" id="CHEBI:18420"/>
        <label>1</label>
    </ligand>
</feature>
<proteinExistence type="predicted"/>
<evidence type="ECO:0000256" key="1">
    <source>
        <dbReference type="PIRSR" id="PIRSR605502-1"/>
    </source>
</evidence>
<dbReference type="Pfam" id="PF03747">
    <property type="entry name" value="ADP_ribosyl_GH"/>
    <property type="match status" value="1"/>
</dbReference>
<dbReference type="eggNOG" id="COG1397">
    <property type="taxonomic scope" value="Bacteria"/>
</dbReference>
<keyword evidence="1" id="KW-0460">Magnesium</keyword>
<dbReference type="AlphaFoldDB" id="A1SW16"/>
<name>A1SW16_PSYIN</name>